<name>A0A2U1B6M4_9BACT</name>
<keyword evidence="1" id="KW-1133">Transmembrane helix</keyword>
<feature type="transmembrane region" description="Helical" evidence="1">
    <location>
        <begin position="384"/>
        <end position="408"/>
    </location>
</feature>
<dbReference type="RefSeq" id="WP_116883323.1">
    <property type="nucleotide sequence ID" value="NZ_CALXNT010000091.1"/>
</dbReference>
<comment type="caution">
    <text evidence="2">The sequence shown here is derived from an EMBL/GenBank/DDBJ whole genome shotgun (WGS) entry which is preliminary data.</text>
</comment>
<gene>
    <name evidence="2" type="ORF">C8D82_10775</name>
</gene>
<dbReference type="Pfam" id="PF05552">
    <property type="entry name" value="MS_channel_1st_1"/>
    <property type="match status" value="3"/>
</dbReference>
<feature type="transmembrane region" description="Helical" evidence="1">
    <location>
        <begin position="249"/>
        <end position="276"/>
    </location>
</feature>
<reference evidence="2 3" key="1">
    <citation type="submission" date="2018-04" db="EMBL/GenBank/DDBJ databases">
        <title>Genomic Encyclopedia of Type Strains, Phase IV (KMG-IV): sequencing the most valuable type-strain genomes for metagenomic binning, comparative biology and taxonomic classification.</title>
        <authorList>
            <person name="Goeker M."/>
        </authorList>
    </citation>
    <scope>NUCLEOTIDE SEQUENCE [LARGE SCALE GENOMIC DNA]</scope>
    <source>
        <strain evidence="2 3">DSM 14823</strain>
    </source>
</reference>
<feature type="transmembrane region" description="Helical" evidence="1">
    <location>
        <begin position="110"/>
        <end position="131"/>
    </location>
</feature>
<organism evidence="2 3">
    <name type="scientific">Victivallis vadensis</name>
    <dbReference type="NCBI Taxonomy" id="172901"/>
    <lineage>
        <taxon>Bacteria</taxon>
        <taxon>Pseudomonadati</taxon>
        <taxon>Lentisphaerota</taxon>
        <taxon>Lentisphaeria</taxon>
        <taxon>Victivallales</taxon>
        <taxon>Victivallaceae</taxon>
        <taxon>Victivallis</taxon>
    </lineage>
</organism>
<feature type="transmembrane region" description="Helical" evidence="1">
    <location>
        <begin position="453"/>
        <end position="472"/>
    </location>
</feature>
<evidence type="ECO:0000313" key="2">
    <source>
        <dbReference type="EMBL" id="PVY44320.1"/>
    </source>
</evidence>
<feature type="transmembrane region" description="Helical" evidence="1">
    <location>
        <begin position="20"/>
        <end position="37"/>
    </location>
</feature>
<keyword evidence="1" id="KW-0472">Membrane</keyword>
<dbReference type="PANTHER" id="PTHR30221">
    <property type="entry name" value="SMALL-CONDUCTANCE MECHANOSENSITIVE CHANNEL"/>
    <property type="match status" value="1"/>
</dbReference>
<dbReference type="AlphaFoldDB" id="A0A2U1B6M4"/>
<dbReference type="Proteomes" id="UP000245959">
    <property type="component" value="Unassembled WGS sequence"/>
</dbReference>
<dbReference type="GO" id="GO:0008381">
    <property type="term" value="F:mechanosensitive monoatomic ion channel activity"/>
    <property type="evidence" value="ECO:0007669"/>
    <property type="project" value="InterPro"/>
</dbReference>
<sequence length="491" mass="51416">MQDFFKQIWQVIVDSNLLNVVGAVLILLIGWLIALYASRRISGSLQKLTVRKDILPDGAEVPRISHADTLTGKIIYYVIMIFAVLGCFSVLNLNAAAAPLQDFISTVAQYAPNIVGALLLAAVAWIVAGIVRSVTKVTLLKSKLNERLAAQIGVERPEAVAEYAAGTAYCTVFLFFLPAILNALKIYGITQPLQAMFEKVLTYIPNLLAAVAILVVGLFVANLIRRAVSGLIVISRLNAFGEKLGVSKLFGNGGLASMVSIVAYVLVAIPVVISALTALKVEALSSSVSGFFDKLLNATGDIIGASLIVFCAVLAGGFVSGLLARLVADFGFDRLIAGMGFRREGDENSVAPSAVVGKLAFLCIVVLAVLAACEILGFEQLANLIRTLAAFGGNVLLSIAVLLIGVWLANFAADSLKGKCGAVIVAAVRVGVIVFTVALAIGNMDIGGTIVEIAFALILGAVCVAAAIAFGIGGREVAARLLGDWAEKLKK</sequence>
<dbReference type="GeneID" id="78294631"/>
<dbReference type="InterPro" id="IPR045275">
    <property type="entry name" value="MscS_archaea/bacteria_type"/>
</dbReference>
<feature type="transmembrane region" description="Helical" evidence="1">
    <location>
        <begin position="420"/>
        <end position="441"/>
    </location>
</feature>
<keyword evidence="1 2" id="KW-0812">Transmembrane</keyword>
<feature type="transmembrane region" description="Helical" evidence="1">
    <location>
        <begin position="74"/>
        <end position="98"/>
    </location>
</feature>
<feature type="transmembrane region" description="Helical" evidence="1">
    <location>
        <begin position="166"/>
        <end position="187"/>
    </location>
</feature>
<proteinExistence type="predicted"/>
<protein>
    <submittedName>
        <fullName evidence="2">Putative transporter (Transmembrane protein)</fullName>
    </submittedName>
</protein>
<feature type="transmembrane region" description="Helical" evidence="1">
    <location>
        <begin position="349"/>
        <end position="372"/>
    </location>
</feature>
<dbReference type="NCBIfam" id="NF033912">
    <property type="entry name" value="msc"/>
    <property type="match status" value="1"/>
</dbReference>
<evidence type="ECO:0000256" key="1">
    <source>
        <dbReference type="SAM" id="Phobius"/>
    </source>
</evidence>
<feature type="transmembrane region" description="Helical" evidence="1">
    <location>
        <begin position="302"/>
        <end position="328"/>
    </location>
</feature>
<keyword evidence="3" id="KW-1185">Reference proteome</keyword>
<evidence type="ECO:0000313" key="3">
    <source>
        <dbReference type="Proteomes" id="UP000245959"/>
    </source>
</evidence>
<accession>A0A2U1B6M4</accession>
<dbReference type="PANTHER" id="PTHR30221:SF1">
    <property type="entry name" value="SMALL-CONDUCTANCE MECHANOSENSITIVE CHANNEL"/>
    <property type="match status" value="1"/>
</dbReference>
<dbReference type="InterPro" id="IPR008910">
    <property type="entry name" value="MSC_TM_helix"/>
</dbReference>
<feature type="transmembrane region" description="Helical" evidence="1">
    <location>
        <begin position="207"/>
        <end position="228"/>
    </location>
</feature>
<dbReference type="EMBL" id="QEKH01000007">
    <property type="protein sequence ID" value="PVY44320.1"/>
    <property type="molecule type" value="Genomic_DNA"/>
</dbReference>